<dbReference type="InterPro" id="IPR036568">
    <property type="entry name" value="GGCT-like_sf"/>
</dbReference>
<organism evidence="2 3">
    <name type="scientific">Joostella atrarenae</name>
    <dbReference type="NCBI Taxonomy" id="679257"/>
    <lineage>
        <taxon>Bacteria</taxon>
        <taxon>Pseudomonadati</taxon>
        <taxon>Bacteroidota</taxon>
        <taxon>Flavobacteriia</taxon>
        <taxon>Flavobacteriales</taxon>
        <taxon>Flavobacteriaceae</taxon>
        <taxon>Joostella</taxon>
    </lineage>
</organism>
<evidence type="ECO:0000259" key="1">
    <source>
        <dbReference type="Pfam" id="PF06094"/>
    </source>
</evidence>
<dbReference type="Proteomes" id="UP000829517">
    <property type="component" value="Unassembled WGS sequence"/>
</dbReference>
<dbReference type="Pfam" id="PF06094">
    <property type="entry name" value="GGACT"/>
    <property type="match status" value="1"/>
</dbReference>
<dbReference type="CDD" id="cd06661">
    <property type="entry name" value="GGCT_like"/>
    <property type="match status" value="1"/>
</dbReference>
<dbReference type="RefSeq" id="WP_236959136.1">
    <property type="nucleotide sequence ID" value="NZ_JAETXX010000006.1"/>
</dbReference>
<keyword evidence="3" id="KW-1185">Reference proteome</keyword>
<dbReference type="InterPro" id="IPR013024">
    <property type="entry name" value="GGCT-like"/>
</dbReference>
<feature type="domain" description="Gamma-glutamylcyclotransferase AIG2-like" evidence="1">
    <location>
        <begin position="3"/>
        <end position="125"/>
    </location>
</feature>
<gene>
    <name evidence="2" type="ORF">JM658_10060</name>
</gene>
<proteinExistence type="predicted"/>
<sequence>MYVFVYGTLMSGFHNSIAEFLRKNSLFIGKGKTKGEIYDLGSFPGAVFNENATNFIYGEVYQINSNTNAVIKALDGYEGIYDSSFDYYEKREAFIQVNNTQIKASVYHFKKSPDNFVLISHGDYSSYLKN</sequence>
<reference evidence="2 3" key="1">
    <citation type="submission" date="2021-01" db="EMBL/GenBank/DDBJ databases">
        <title>Genome sequencing of Joostella atrarenae M1-2 (= KCTC 23194).</title>
        <authorList>
            <person name="Zakaria M.R."/>
            <person name="Lam M.Q."/>
            <person name="Chong C.S."/>
        </authorList>
    </citation>
    <scope>NUCLEOTIDE SEQUENCE [LARGE SCALE GENOMIC DNA]</scope>
    <source>
        <strain evidence="2 3">M1-2</strain>
    </source>
</reference>
<dbReference type="EMBL" id="JAETXX010000006">
    <property type="protein sequence ID" value="MCF8715169.1"/>
    <property type="molecule type" value="Genomic_DNA"/>
</dbReference>
<accession>A0ABS9J442</accession>
<name>A0ABS9J442_9FLAO</name>
<dbReference type="Gene3D" id="3.10.490.10">
    <property type="entry name" value="Gamma-glutamyl cyclotransferase-like"/>
    <property type="match status" value="1"/>
</dbReference>
<dbReference type="SUPFAM" id="SSF110857">
    <property type="entry name" value="Gamma-glutamyl cyclotransferase-like"/>
    <property type="match status" value="1"/>
</dbReference>
<evidence type="ECO:0000313" key="3">
    <source>
        <dbReference type="Proteomes" id="UP000829517"/>
    </source>
</evidence>
<protein>
    <submittedName>
        <fullName evidence="2">Gamma-glutamylcyclotransferase</fullName>
    </submittedName>
</protein>
<comment type="caution">
    <text evidence="2">The sequence shown here is derived from an EMBL/GenBank/DDBJ whole genome shotgun (WGS) entry which is preliminary data.</text>
</comment>
<evidence type="ECO:0000313" key="2">
    <source>
        <dbReference type="EMBL" id="MCF8715169.1"/>
    </source>
</evidence>
<dbReference type="InterPro" id="IPR009288">
    <property type="entry name" value="AIG2-like_dom"/>
</dbReference>